<dbReference type="Proteomes" id="UP000613512">
    <property type="component" value="Unassembled WGS sequence"/>
</dbReference>
<dbReference type="InterPro" id="IPR029052">
    <property type="entry name" value="Metallo-depent_PP-like"/>
</dbReference>
<gene>
    <name evidence="3" type="ORF">GCM10008025_26000</name>
</gene>
<dbReference type="GO" id="GO:0016791">
    <property type="term" value="F:phosphatase activity"/>
    <property type="evidence" value="ECO:0007669"/>
    <property type="project" value="TreeGrafter"/>
</dbReference>
<reference evidence="3" key="1">
    <citation type="journal article" date="2014" name="Int. J. Syst. Evol. Microbiol.">
        <title>Complete genome sequence of Corynebacterium casei LMG S-19264T (=DSM 44701T), isolated from a smear-ripened cheese.</title>
        <authorList>
            <consortium name="US DOE Joint Genome Institute (JGI-PGF)"/>
            <person name="Walter F."/>
            <person name="Albersmeier A."/>
            <person name="Kalinowski J."/>
            <person name="Ruckert C."/>
        </authorList>
    </citation>
    <scope>NUCLEOTIDE SEQUENCE</scope>
    <source>
        <strain evidence="3">CGMCC 1.12408</strain>
    </source>
</reference>
<reference evidence="3" key="2">
    <citation type="submission" date="2020-09" db="EMBL/GenBank/DDBJ databases">
        <authorList>
            <person name="Sun Q."/>
            <person name="Zhou Y."/>
        </authorList>
    </citation>
    <scope>NUCLEOTIDE SEQUENCE</scope>
    <source>
        <strain evidence="3">CGMCC 1.12408</strain>
    </source>
</reference>
<dbReference type="RefSeq" id="WP_188385096.1">
    <property type="nucleotide sequence ID" value="NZ_BMEY01000013.1"/>
</dbReference>
<keyword evidence="4" id="KW-1185">Reference proteome</keyword>
<dbReference type="GO" id="GO:0005737">
    <property type="term" value="C:cytoplasm"/>
    <property type="evidence" value="ECO:0007669"/>
    <property type="project" value="TreeGrafter"/>
</dbReference>
<dbReference type="Gene3D" id="3.60.21.10">
    <property type="match status" value="1"/>
</dbReference>
<dbReference type="PIRSF" id="PIRSF000883">
    <property type="entry name" value="Pesterase_MJ0912"/>
    <property type="match status" value="1"/>
</dbReference>
<evidence type="ECO:0000313" key="4">
    <source>
        <dbReference type="Proteomes" id="UP000613512"/>
    </source>
</evidence>
<dbReference type="EMBL" id="BMEY01000013">
    <property type="protein sequence ID" value="GGA81480.1"/>
    <property type="molecule type" value="Genomic_DNA"/>
</dbReference>
<accession>A0A916S5G3</accession>
<evidence type="ECO:0000313" key="3">
    <source>
        <dbReference type="EMBL" id="GGA81480.1"/>
    </source>
</evidence>
<dbReference type="SUPFAM" id="SSF56300">
    <property type="entry name" value="Metallo-dependent phosphatases"/>
    <property type="match status" value="1"/>
</dbReference>
<proteinExistence type="inferred from homology"/>
<comment type="similarity">
    <text evidence="1">Belongs to the metallophosphoesterase superfamily. YfcE family.</text>
</comment>
<dbReference type="PANTHER" id="PTHR42850:SF2">
    <property type="entry name" value="BLL5683 PROTEIN"/>
    <property type="match status" value="1"/>
</dbReference>
<name>A0A916S5G3_9BACI</name>
<dbReference type="InterPro" id="IPR050126">
    <property type="entry name" value="Ap4A_hydrolase"/>
</dbReference>
<dbReference type="Pfam" id="PF12850">
    <property type="entry name" value="Metallophos_2"/>
    <property type="match status" value="1"/>
</dbReference>
<protein>
    <submittedName>
        <fullName evidence="3">Phosphodiesterase</fullName>
    </submittedName>
</protein>
<feature type="domain" description="Calcineurin-like phosphoesterase" evidence="2">
    <location>
        <begin position="4"/>
        <end position="184"/>
    </location>
</feature>
<organism evidence="3 4">
    <name type="scientific">Ornithinibacillus halotolerans</name>
    <dbReference type="NCBI Taxonomy" id="1274357"/>
    <lineage>
        <taxon>Bacteria</taxon>
        <taxon>Bacillati</taxon>
        <taxon>Bacillota</taxon>
        <taxon>Bacilli</taxon>
        <taxon>Bacillales</taxon>
        <taxon>Bacillaceae</taxon>
        <taxon>Ornithinibacillus</taxon>
    </lineage>
</organism>
<dbReference type="InterPro" id="IPR024654">
    <property type="entry name" value="Calcineurin-like_PHP_lpxH"/>
</dbReference>
<dbReference type="PANTHER" id="PTHR42850">
    <property type="entry name" value="METALLOPHOSPHOESTERASE"/>
    <property type="match status" value="1"/>
</dbReference>
<dbReference type="AlphaFoldDB" id="A0A916S5G3"/>
<sequence>MGERVAIITDIHGNSEALKAVLDDIERENISHIYCLGDMVAIGHETNKVMELLFSQENISFVLGNHEESILKIVNGVINDSDDIVQQHHEWIANNLDPKYIESLAMIPKRLEREIAGKKLLFVHYHLFENNRFLPLDTEPTEQKLEKIYENTDIDIVCFGHHHTIHHFKTANRLYVNPGSLGCGHSPLAPYGIIEIGREGQINVQFKEVPYDNTGFLREIERLKFPAYEFVLKNFHGNQHLHL</sequence>
<dbReference type="InterPro" id="IPR011152">
    <property type="entry name" value="Pesterase_MJ0912"/>
</dbReference>
<evidence type="ECO:0000256" key="1">
    <source>
        <dbReference type="ARBA" id="ARBA00008950"/>
    </source>
</evidence>
<comment type="caution">
    <text evidence="3">The sequence shown here is derived from an EMBL/GenBank/DDBJ whole genome shotgun (WGS) entry which is preliminary data.</text>
</comment>
<evidence type="ECO:0000259" key="2">
    <source>
        <dbReference type="Pfam" id="PF12850"/>
    </source>
</evidence>